<gene>
    <name evidence="10" type="primary">EIF3E</name>
    <name evidence="10" type="ORF">DERF_003099</name>
    <name evidence="9" type="ORF">HUG17_5115</name>
</gene>
<comment type="subcellular location">
    <subcellularLocation>
        <location evidence="5 6">Cytoplasm</location>
    </subcellularLocation>
</comment>
<dbReference type="GO" id="GO:0071540">
    <property type="term" value="C:eukaryotic translation initiation factor 3 complex, eIF3e"/>
    <property type="evidence" value="ECO:0007669"/>
    <property type="project" value="UniProtKB-UniRule"/>
</dbReference>
<feature type="domain" description="PCI" evidence="8">
    <location>
        <begin position="213"/>
        <end position="395"/>
    </location>
</feature>
<reference evidence="10" key="4">
    <citation type="journal article" date="2022" name="Res Sq">
        <title>Comparative Genomics Reveals Insights into the Divergent Evolution of Astigmatic Mites and Household Pest Adaptations.</title>
        <authorList>
            <person name="Xiong Q."/>
            <person name="Wan A.T.-Y."/>
            <person name="Liu X.-Y."/>
            <person name="Fung C.S.-H."/>
            <person name="Xiao X."/>
            <person name="Malainual N."/>
            <person name="Hou J."/>
            <person name="Wang L."/>
            <person name="Wang M."/>
            <person name="Yang K."/>
            <person name="Cui Y."/>
            <person name="Leung E."/>
            <person name="Nong W."/>
            <person name="Shin S.-K."/>
            <person name="Au S."/>
            <person name="Jeong K.Y."/>
            <person name="Chew F.T."/>
            <person name="Hui J."/>
            <person name="Leung T.F."/>
            <person name="Tungtrongchitr A."/>
            <person name="Zhong N."/>
            <person name="Liu Z."/>
            <person name="Tsui S."/>
        </authorList>
    </citation>
    <scope>NUCLEOTIDE SEQUENCE</scope>
    <source>
        <strain evidence="10">Derf</strain>
        <tissue evidence="10">Whole organism</tissue>
    </source>
</reference>
<accession>A0A922IDL9</accession>
<dbReference type="InterPro" id="IPR036390">
    <property type="entry name" value="WH_DNA-bd_sf"/>
</dbReference>
<keyword evidence="2 5" id="KW-0396">Initiation factor</keyword>
<dbReference type="Pfam" id="PF01399">
    <property type="entry name" value="PCI"/>
    <property type="match status" value="1"/>
</dbReference>
<evidence type="ECO:0000313" key="11">
    <source>
        <dbReference type="Proteomes" id="UP000790347"/>
    </source>
</evidence>
<dbReference type="GO" id="GO:0003743">
    <property type="term" value="F:translation initiation factor activity"/>
    <property type="evidence" value="ECO:0007669"/>
    <property type="project" value="UniProtKB-UniRule"/>
</dbReference>
<comment type="subunit">
    <text evidence="4">Component of the eukaryotic translation initiation factor 3 (eIF-3) complex. The eIF-3 complex interacts with pix. Interacts with mxt.</text>
</comment>
<evidence type="ECO:0000256" key="3">
    <source>
        <dbReference type="ARBA" id="ARBA00022917"/>
    </source>
</evidence>
<dbReference type="GO" id="GO:0001732">
    <property type="term" value="P:formation of cytoplasmic translation initiation complex"/>
    <property type="evidence" value="ECO:0007669"/>
    <property type="project" value="UniProtKB-UniRule"/>
</dbReference>
<evidence type="ECO:0000259" key="8">
    <source>
        <dbReference type="PROSITE" id="PS50250"/>
    </source>
</evidence>
<evidence type="ECO:0000313" key="9">
    <source>
        <dbReference type="EMBL" id="KAH7642070.1"/>
    </source>
</evidence>
<dbReference type="PIRSF" id="PIRSF016255">
    <property type="entry name" value="eIF3e_su6"/>
    <property type="match status" value="1"/>
</dbReference>
<keyword evidence="1 5" id="KW-0963">Cytoplasm</keyword>
<keyword evidence="7" id="KW-0175">Coiled coil</keyword>
<dbReference type="HAMAP" id="MF_03004">
    <property type="entry name" value="eIF3e"/>
    <property type="match status" value="1"/>
</dbReference>
<dbReference type="InterPro" id="IPR000717">
    <property type="entry name" value="PCI_dom"/>
</dbReference>
<dbReference type="OrthoDB" id="417252at2759"/>
<dbReference type="Gene3D" id="1.25.40.570">
    <property type="match status" value="1"/>
</dbReference>
<evidence type="ECO:0000313" key="10">
    <source>
        <dbReference type="EMBL" id="KAH9529205.1"/>
    </source>
</evidence>
<evidence type="ECO:0000256" key="4">
    <source>
        <dbReference type="ARBA" id="ARBA00047068"/>
    </source>
</evidence>
<reference evidence="9" key="3">
    <citation type="journal article" date="2021" name="World Allergy Organ. J.">
        <title>Chromosome-level assembly of Dermatophagoides farinae genome and transcriptome reveals two novel allergens Der f 37 and Der f 39.</title>
        <authorList>
            <person name="Chen J."/>
            <person name="Cai Z."/>
            <person name="Fan D."/>
            <person name="Hu J."/>
            <person name="Hou Y."/>
            <person name="He Y."/>
            <person name="Zhang Z."/>
            <person name="Zhao Z."/>
            <person name="Gao P."/>
            <person name="Hu W."/>
            <person name="Sun J."/>
            <person name="Li J."/>
            <person name="Ji K."/>
        </authorList>
    </citation>
    <scope>NUCLEOTIDE SEQUENCE</scope>
    <source>
        <strain evidence="9">JKM2019</strain>
    </source>
</reference>
<feature type="coiled-coil region" evidence="7">
    <location>
        <begin position="66"/>
        <end position="93"/>
    </location>
</feature>
<comment type="caution">
    <text evidence="10">The sequence shown here is derived from an EMBL/GenBank/DDBJ whole genome shotgun (WGS) entry which is preliminary data.</text>
</comment>
<proteinExistence type="inferred from homology"/>
<dbReference type="PROSITE" id="PS50250">
    <property type="entry name" value="PCI"/>
    <property type="match status" value="1"/>
</dbReference>
<dbReference type="Proteomes" id="UP000790347">
    <property type="component" value="Unassembled WGS sequence"/>
</dbReference>
<dbReference type="EMBL" id="ASGP02000001">
    <property type="protein sequence ID" value="KAH9529205.1"/>
    <property type="molecule type" value="Genomic_DNA"/>
</dbReference>
<comment type="similarity">
    <text evidence="5 6">Belongs to the eIF-3 subunit E family.</text>
</comment>
<protein>
    <recommendedName>
        <fullName evidence="5 6">Eukaryotic translation initiation factor 3 subunit E</fullName>
        <shortName evidence="5">eIF3e</shortName>
    </recommendedName>
    <alternativeName>
        <fullName evidence="5">Eukaryotic translation initiation factor 3 subunit 6</fullName>
    </alternativeName>
</protein>
<comment type="function">
    <text evidence="5">Component of the eukaryotic translation initiation factor 3 (eIF-3) complex, which is involved in protein synthesis of a specialized repertoire of mRNAs and, together with other initiation factors, stimulates binding of mRNA and methionyl-tRNAi to the 40S ribosome. The eIF-3 complex specifically targets and initiates translation of a subset of mRNAs involved in cell proliferation.</text>
</comment>
<sequence length="434" mass="51339">MAEWDLTPVLAQYLDPHFVYGLLEFLGSQDIYDPEEIFQHKVKILSKIQLVDALIALYEKHERPVPEELNNKLEELTEQRKKFIEDLSDVLESLASLNDLDEKQLQESIQEIRKKFSRETIDKLYEFAKYSFTRGQYQEALAFIKSYQLLIGTDDANYEHTLWGSFVSSFFSQDMKEAQDIFLALKNYIENANFSPIQALQNRTWLIHWGLFIFFNVEHGRDYLVDLFLDAKNAKQSQNNAYLNAIQTSCPHILRYLTAAVITHRQRRVYMKELVRLIQQESYNYRDPITEFVECLYVNFDFDGAQQKLRDCEIVLRIDFFLTSCIEEFIENARLFIFEIFCQIHECISIDMIADKLNMSSDDAERWIVKLIRDAHFDARIDSKHGHVIMGTQAVSQYHQLIEKTQQMRYRTEMLTVNVEKVAHKKPIDRSIWN</sequence>
<dbReference type="SUPFAM" id="SSF46785">
    <property type="entry name" value="Winged helix' DNA-binding domain"/>
    <property type="match status" value="1"/>
</dbReference>
<dbReference type="EMBL" id="SDOV01000004">
    <property type="protein sequence ID" value="KAH7642070.1"/>
    <property type="molecule type" value="Genomic_DNA"/>
</dbReference>
<dbReference type="GO" id="GO:0033290">
    <property type="term" value="C:eukaryotic 48S preinitiation complex"/>
    <property type="evidence" value="ECO:0007669"/>
    <property type="project" value="UniProtKB-UniRule"/>
</dbReference>
<dbReference type="SMART" id="SM01186">
    <property type="entry name" value="eIF3_N"/>
    <property type="match status" value="1"/>
</dbReference>
<dbReference type="SMART" id="SM00088">
    <property type="entry name" value="PINT"/>
    <property type="match status" value="1"/>
</dbReference>
<dbReference type="PANTHER" id="PTHR10317">
    <property type="entry name" value="EUKARYOTIC TRANSLATION INITIATION FACTOR 3 SUBUNIT E"/>
    <property type="match status" value="1"/>
</dbReference>
<dbReference type="InterPro" id="IPR016650">
    <property type="entry name" value="eIF3e"/>
</dbReference>
<evidence type="ECO:0000256" key="7">
    <source>
        <dbReference type="SAM" id="Coils"/>
    </source>
</evidence>
<evidence type="ECO:0000256" key="6">
    <source>
        <dbReference type="PIRNR" id="PIRNR016255"/>
    </source>
</evidence>
<reference evidence="9" key="2">
    <citation type="submission" date="2020-06" db="EMBL/GenBank/DDBJ databases">
        <authorList>
            <person name="Ji K."/>
            <person name="Li J."/>
        </authorList>
    </citation>
    <scope>NUCLEOTIDE SEQUENCE</scope>
    <source>
        <strain evidence="9">JKM2019</strain>
        <tissue evidence="9">Whole body</tissue>
    </source>
</reference>
<evidence type="ECO:0000256" key="5">
    <source>
        <dbReference type="HAMAP-Rule" id="MF_03004"/>
    </source>
</evidence>
<evidence type="ECO:0000256" key="2">
    <source>
        <dbReference type="ARBA" id="ARBA00022540"/>
    </source>
</evidence>
<evidence type="ECO:0000256" key="1">
    <source>
        <dbReference type="ARBA" id="ARBA00022490"/>
    </source>
</evidence>
<name>A0A922IDL9_DERFA</name>
<organism evidence="10 11">
    <name type="scientific">Dermatophagoides farinae</name>
    <name type="common">American house dust mite</name>
    <dbReference type="NCBI Taxonomy" id="6954"/>
    <lineage>
        <taxon>Eukaryota</taxon>
        <taxon>Metazoa</taxon>
        <taxon>Ecdysozoa</taxon>
        <taxon>Arthropoda</taxon>
        <taxon>Chelicerata</taxon>
        <taxon>Arachnida</taxon>
        <taxon>Acari</taxon>
        <taxon>Acariformes</taxon>
        <taxon>Sarcoptiformes</taxon>
        <taxon>Astigmata</taxon>
        <taxon>Psoroptidia</taxon>
        <taxon>Analgoidea</taxon>
        <taxon>Pyroglyphidae</taxon>
        <taxon>Dermatophagoidinae</taxon>
        <taxon>Dermatophagoides</taxon>
    </lineage>
</organism>
<dbReference type="AlphaFoldDB" id="A0A922IDL9"/>
<dbReference type="Pfam" id="PF09440">
    <property type="entry name" value="eIF3_N"/>
    <property type="match status" value="1"/>
</dbReference>
<dbReference type="CDD" id="cd21378">
    <property type="entry name" value="eIF3E"/>
    <property type="match status" value="1"/>
</dbReference>
<keyword evidence="11" id="KW-1185">Reference proteome</keyword>
<dbReference type="InterPro" id="IPR019010">
    <property type="entry name" value="eIF3e_N"/>
</dbReference>
<keyword evidence="3 5" id="KW-0648">Protein biosynthesis</keyword>
<dbReference type="Proteomes" id="UP000828236">
    <property type="component" value="Unassembled WGS sequence"/>
</dbReference>
<reference evidence="10" key="1">
    <citation type="submission" date="2013-05" db="EMBL/GenBank/DDBJ databases">
        <authorList>
            <person name="Yim A.K.Y."/>
            <person name="Chan T.F."/>
            <person name="Ji K.M."/>
            <person name="Liu X.Y."/>
            <person name="Zhou J.W."/>
            <person name="Li R.Q."/>
            <person name="Yang K.Y."/>
            <person name="Li J."/>
            <person name="Li M."/>
            <person name="Law P.T.W."/>
            <person name="Wu Y.L."/>
            <person name="Cai Z.L."/>
            <person name="Qin H."/>
            <person name="Bao Y."/>
            <person name="Leung R.K.K."/>
            <person name="Ng P.K.S."/>
            <person name="Zou J."/>
            <person name="Zhong X.J."/>
            <person name="Ran P.X."/>
            <person name="Zhong N.S."/>
            <person name="Liu Z.G."/>
            <person name="Tsui S.K.W."/>
        </authorList>
    </citation>
    <scope>NUCLEOTIDE SEQUENCE</scope>
    <source>
        <strain evidence="10">Derf</strain>
        <tissue evidence="10">Whole organism</tissue>
    </source>
</reference>
<dbReference type="GO" id="GO:0016282">
    <property type="term" value="C:eukaryotic 43S preinitiation complex"/>
    <property type="evidence" value="ECO:0007669"/>
    <property type="project" value="UniProtKB-UniRule"/>
</dbReference>